<organism evidence="1 2">
    <name type="scientific">Ceratodon purpureus</name>
    <name type="common">Fire moss</name>
    <name type="synonym">Dicranum purpureum</name>
    <dbReference type="NCBI Taxonomy" id="3225"/>
    <lineage>
        <taxon>Eukaryota</taxon>
        <taxon>Viridiplantae</taxon>
        <taxon>Streptophyta</taxon>
        <taxon>Embryophyta</taxon>
        <taxon>Bryophyta</taxon>
        <taxon>Bryophytina</taxon>
        <taxon>Bryopsida</taxon>
        <taxon>Dicranidae</taxon>
        <taxon>Pseudoditrichales</taxon>
        <taxon>Ditrichaceae</taxon>
        <taxon>Ceratodon</taxon>
    </lineage>
</organism>
<keyword evidence="2" id="KW-1185">Reference proteome</keyword>
<gene>
    <name evidence="1" type="ORF">KC19_1G071300</name>
</gene>
<comment type="caution">
    <text evidence="1">The sequence shown here is derived from an EMBL/GenBank/DDBJ whole genome shotgun (WGS) entry which is preliminary data.</text>
</comment>
<reference evidence="1" key="1">
    <citation type="submission" date="2020-06" db="EMBL/GenBank/DDBJ databases">
        <title>WGS assembly of Ceratodon purpureus strain R40.</title>
        <authorList>
            <person name="Carey S.B."/>
            <person name="Jenkins J."/>
            <person name="Shu S."/>
            <person name="Lovell J.T."/>
            <person name="Sreedasyam A."/>
            <person name="Maumus F."/>
            <person name="Tiley G.P."/>
            <person name="Fernandez-Pozo N."/>
            <person name="Barry K."/>
            <person name="Chen C."/>
            <person name="Wang M."/>
            <person name="Lipzen A."/>
            <person name="Daum C."/>
            <person name="Saski C.A."/>
            <person name="Payton A.C."/>
            <person name="Mcbreen J.C."/>
            <person name="Conrad R.E."/>
            <person name="Kollar L.M."/>
            <person name="Olsson S."/>
            <person name="Huttunen S."/>
            <person name="Landis J.B."/>
            <person name="Wickett N.J."/>
            <person name="Johnson M.G."/>
            <person name="Rensing S.A."/>
            <person name="Grimwood J."/>
            <person name="Schmutz J."/>
            <person name="Mcdaniel S.F."/>
        </authorList>
    </citation>
    <scope>NUCLEOTIDE SEQUENCE</scope>
    <source>
        <strain evidence="1">R40</strain>
    </source>
</reference>
<dbReference type="EMBL" id="CM026421">
    <property type="protein sequence ID" value="KAG0590093.1"/>
    <property type="molecule type" value="Genomic_DNA"/>
</dbReference>
<evidence type="ECO:0000313" key="2">
    <source>
        <dbReference type="Proteomes" id="UP000822688"/>
    </source>
</evidence>
<evidence type="ECO:0000313" key="1">
    <source>
        <dbReference type="EMBL" id="KAG0590093.1"/>
    </source>
</evidence>
<protein>
    <submittedName>
        <fullName evidence="1">Uncharacterized protein</fullName>
    </submittedName>
</protein>
<dbReference type="AlphaFoldDB" id="A0A8T0J5M4"/>
<proteinExistence type="predicted"/>
<name>A0A8T0J5M4_CERPU</name>
<sequence length="66" mass="7685">MECSFREPGGFFWFFLFRERFSASATVCYPPKEDHFCRIQGHVPGAIFSMTTTALPVARRSREHCH</sequence>
<dbReference type="Proteomes" id="UP000822688">
    <property type="component" value="Chromosome 1"/>
</dbReference>
<accession>A0A8T0J5M4</accession>